<organism evidence="9 10">
    <name type="scientific">Papaver somniferum</name>
    <name type="common">Opium poppy</name>
    <dbReference type="NCBI Taxonomy" id="3469"/>
    <lineage>
        <taxon>Eukaryota</taxon>
        <taxon>Viridiplantae</taxon>
        <taxon>Streptophyta</taxon>
        <taxon>Embryophyta</taxon>
        <taxon>Tracheophyta</taxon>
        <taxon>Spermatophyta</taxon>
        <taxon>Magnoliopsida</taxon>
        <taxon>Ranunculales</taxon>
        <taxon>Papaveraceae</taxon>
        <taxon>Papaveroideae</taxon>
        <taxon>Papaver</taxon>
    </lineage>
</organism>
<dbReference type="Pfam" id="PF00319">
    <property type="entry name" value="SRF-TF"/>
    <property type="match status" value="1"/>
</dbReference>
<evidence type="ECO:0000259" key="8">
    <source>
        <dbReference type="PROSITE" id="PS50066"/>
    </source>
</evidence>
<evidence type="ECO:0000313" key="9">
    <source>
        <dbReference type="EMBL" id="RZC66410.1"/>
    </source>
</evidence>
<evidence type="ECO:0000256" key="2">
    <source>
        <dbReference type="ARBA" id="ARBA00023015"/>
    </source>
</evidence>
<dbReference type="EMBL" id="CM010720">
    <property type="protein sequence ID" value="RZC66410.1"/>
    <property type="molecule type" value="Genomic_DNA"/>
</dbReference>
<dbReference type="PANTHER" id="PTHR11945">
    <property type="entry name" value="MADS BOX PROTEIN"/>
    <property type="match status" value="1"/>
</dbReference>
<protein>
    <recommendedName>
        <fullName evidence="8">MADS-box domain-containing protein</fullName>
    </recommendedName>
</protein>
<dbReference type="Gene3D" id="6.10.140.920">
    <property type="match status" value="1"/>
</dbReference>
<dbReference type="InterPro" id="IPR002100">
    <property type="entry name" value="TF_MADSbox"/>
</dbReference>
<dbReference type="AlphaFoldDB" id="A0A4Y7K253"/>
<proteinExistence type="predicted"/>
<evidence type="ECO:0000256" key="5">
    <source>
        <dbReference type="ARBA" id="ARBA00023242"/>
    </source>
</evidence>
<keyword evidence="10" id="KW-1185">Reference proteome</keyword>
<feature type="coiled-coil region" evidence="6">
    <location>
        <begin position="194"/>
        <end position="265"/>
    </location>
</feature>
<dbReference type="OMA" id="FTHPQNI"/>
<sequence>MMKENKKQFWWDPIDVLGVHELEQLSAAIDDLKIKVDDRADELLLTSYLPGKNPGMSSSGTSHSENSSTITFETKPTIIPDHHQIHTSSLPHHGYGADFVTRKPSMGRQKIEIKRIEKEDARQVTFSKRRGGVFKKAHELSTLCGAEIAIIVFSPAGKPFSFTHPQNIIDRYLSGNSHQADNMSPTPLVTAHREAKIRELNREYTEALTRLEAEKKRGAELKKLMKENKKQFWWDPIDDLGVHELEQLSAAIDDLKNKVADRADELLLTSYLPGENPGMSSSGTSHSESSSTITFETKPTIIPNHQQIHTSSLPHHGYGADF</sequence>
<reference evidence="9 10" key="1">
    <citation type="journal article" date="2018" name="Science">
        <title>The opium poppy genome and morphinan production.</title>
        <authorList>
            <person name="Guo L."/>
            <person name="Winzer T."/>
            <person name="Yang X."/>
            <person name="Li Y."/>
            <person name="Ning Z."/>
            <person name="He Z."/>
            <person name="Teodor R."/>
            <person name="Lu Y."/>
            <person name="Bowser T.A."/>
            <person name="Graham I.A."/>
            <person name="Ye K."/>
        </authorList>
    </citation>
    <scope>NUCLEOTIDE SEQUENCE [LARGE SCALE GENOMIC DNA]</scope>
    <source>
        <strain evidence="10">cv. HN1</strain>
        <tissue evidence="9">Leaves</tissue>
    </source>
</reference>
<dbReference type="SUPFAM" id="SSF55455">
    <property type="entry name" value="SRF-like"/>
    <property type="match status" value="1"/>
</dbReference>
<feature type="region of interest" description="Disordered" evidence="7">
    <location>
        <begin position="271"/>
        <end position="293"/>
    </location>
</feature>
<comment type="subcellular location">
    <subcellularLocation>
        <location evidence="1">Nucleus</location>
    </subcellularLocation>
</comment>
<evidence type="ECO:0000256" key="7">
    <source>
        <dbReference type="SAM" id="MobiDB-lite"/>
    </source>
</evidence>
<dbReference type="GO" id="GO:0005634">
    <property type="term" value="C:nucleus"/>
    <property type="evidence" value="ECO:0007669"/>
    <property type="project" value="UniProtKB-SubCell"/>
</dbReference>
<name>A0A4Y7K253_PAPSO</name>
<dbReference type="GO" id="GO:0000981">
    <property type="term" value="F:DNA-binding transcription factor activity, RNA polymerase II-specific"/>
    <property type="evidence" value="ECO:0007669"/>
    <property type="project" value="TreeGrafter"/>
</dbReference>
<dbReference type="InterPro" id="IPR033896">
    <property type="entry name" value="MEF2-like_N"/>
</dbReference>
<accession>A0A4Y7K253</accession>
<evidence type="ECO:0000313" key="10">
    <source>
        <dbReference type="Proteomes" id="UP000316621"/>
    </source>
</evidence>
<dbReference type="GO" id="GO:0000978">
    <property type="term" value="F:RNA polymerase II cis-regulatory region sequence-specific DNA binding"/>
    <property type="evidence" value="ECO:0007669"/>
    <property type="project" value="TreeGrafter"/>
</dbReference>
<dbReference type="GO" id="GO:0045944">
    <property type="term" value="P:positive regulation of transcription by RNA polymerase II"/>
    <property type="evidence" value="ECO:0007669"/>
    <property type="project" value="InterPro"/>
</dbReference>
<dbReference type="Gene3D" id="3.40.1810.10">
    <property type="entry name" value="Transcription factor, MADS-box"/>
    <property type="match status" value="1"/>
</dbReference>
<dbReference type="Gramene" id="RZC66410">
    <property type="protein sequence ID" value="RZC66410"/>
    <property type="gene ID" value="C5167_010101"/>
</dbReference>
<gene>
    <name evidence="9" type="ORF">C5167_010101</name>
</gene>
<dbReference type="SMART" id="SM00432">
    <property type="entry name" value="MADS"/>
    <property type="match status" value="1"/>
</dbReference>
<dbReference type="GO" id="GO:0046983">
    <property type="term" value="F:protein dimerization activity"/>
    <property type="evidence" value="ECO:0007669"/>
    <property type="project" value="InterPro"/>
</dbReference>
<keyword evidence="2" id="KW-0805">Transcription regulation</keyword>
<evidence type="ECO:0000256" key="1">
    <source>
        <dbReference type="ARBA" id="ARBA00004123"/>
    </source>
</evidence>
<dbReference type="PROSITE" id="PS50066">
    <property type="entry name" value="MADS_BOX_2"/>
    <property type="match status" value="1"/>
</dbReference>
<dbReference type="PANTHER" id="PTHR11945:SF776">
    <property type="entry name" value="AGAMOUS-LIKE 50-RELATED"/>
    <property type="match status" value="1"/>
</dbReference>
<evidence type="ECO:0000256" key="6">
    <source>
        <dbReference type="SAM" id="Coils"/>
    </source>
</evidence>
<dbReference type="Proteomes" id="UP000316621">
    <property type="component" value="Chromosome 6"/>
</dbReference>
<dbReference type="CDD" id="cd00265">
    <property type="entry name" value="MADS_MEF2_like"/>
    <property type="match status" value="1"/>
</dbReference>
<keyword evidence="3" id="KW-0238">DNA-binding</keyword>
<evidence type="ECO:0000256" key="3">
    <source>
        <dbReference type="ARBA" id="ARBA00023125"/>
    </source>
</evidence>
<dbReference type="InterPro" id="IPR036879">
    <property type="entry name" value="TF_MADSbox_sf"/>
</dbReference>
<dbReference type="FunFam" id="3.40.1810.10:FF:000006">
    <property type="entry name" value="Agamous-like MADS-box protein AGL62"/>
    <property type="match status" value="1"/>
</dbReference>
<keyword evidence="5" id="KW-0539">Nucleus</keyword>
<keyword evidence="6" id="KW-0175">Coiled coil</keyword>
<feature type="non-terminal residue" evidence="9">
    <location>
        <position position="322"/>
    </location>
</feature>
<dbReference type="PRINTS" id="PR00404">
    <property type="entry name" value="MADSDOMAIN"/>
</dbReference>
<feature type="domain" description="MADS-box" evidence="8">
    <location>
        <begin position="106"/>
        <end position="166"/>
    </location>
</feature>
<keyword evidence="4" id="KW-0804">Transcription</keyword>
<evidence type="ECO:0000256" key="4">
    <source>
        <dbReference type="ARBA" id="ARBA00023163"/>
    </source>
</evidence>
<feature type="compositionally biased region" description="Low complexity" evidence="7">
    <location>
        <begin position="280"/>
        <end position="293"/>
    </location>
</feature>